<evidence type="ECO:0000256" key="3">
    <source>
        <dbReference type="ARBA" id="ARBA00022729"/>
    </source>
</evidence>
<feature type="compositionally biased region" description="Basic and acidic residues" evidence="4">
    <location>
        <begin position="39"/>
        <end position="54"/>
    </location>
</feature>
<dbReference type="Gene3D" id="2.160.20.10">
    <property type="entry name" value="Single-stranded right-handed beta-helix, Pectin lyase-like"/>
    <property type="match status" value="1"/>
</dbReference>
<evidence type="ECO:0000259" key="5">
    <source>
        <dbReference type="SMART" id="SM00912"/>
    </source>
</evidence>
<dbReference type="InterPro" id="IPR012334">
    <property type="entry name" value="Pectin_lyas_fold"/>
</dbReference>
<gene>
    <name evidence="6" type="ORF">F2P45_31230</name>
</gene>
<dbReference type="Pfam" id="PF18657">
    <property type="entry name" value="YDG"/>
    <property type="match status" value="6"/>
</dbReference>
<dbReference type="Gene3D" id="2.160.20.110">
    <property type="match status" value="2"/>
</dbReference>
<feature type="region of interest" description="Disordered" evidence="4">
    <location>
        <begin position="33"/>
        <end position="69"/>
    </location>
</feature>
<dbReference type="SUPFAM" id="SSF51126">
    <property type="entry name" value="Pectin lyase-like"/>
    <property type="match status" value="1"/>
</dbReference>
<feature type="domain" description="Filamentous haemagglutinin FhaB/tRNA nuclease CdiA-like TPS" evidence="5">
    <location>
        <begin position="127"/>
        <end position="239"/>
    </location>
</feature>
<keyword evidence="3" id="KW-0732">Signal</keyword>
<dbReference type="Pfam" id="PF13018">
    <property type="entry name" value="ESPR"/>
    <property type="match status" value="1"/>
</dbReference>
<dbReference type="Proteomes" id="UP000609726">
    <property type="component" value="Unassembled WGS sequence"/>
</dbReference>
<dbReference type="InterPro" id="IPR011050">
    <property type="entry name" value="Pectin_lyase_fold/virulence"/>
</dbReference>
<feature type="compositionally biased region" description="Polar residues" evidence="4">
    <location>
        <begin position="55"/>
        <end position="69"/>
    </location>
</feature>
<keyword evidence="7" id="KW-1185">Reference proteome</keyword>
<dbReference type="PANTHER" id="PTHR12338:SF8">
    <property type="entry name" value="HEME_HEMOPEXIN-BINDING PROTEIN"/>
    <property type="match status" value="1"/>
</dbReference>
<comment type="caution">
    <text evidence="6">The sequence shown here is derived from an EMBL/GenBank/DDBJ whole genome shotgun (WGS) entry which is preliminary data.</text>
</comment>
<evidence type="ECO:0000256" key="1">
    <source>
        <dbReference type="ARBA" id="ARBA00004613"/>
    </source>
</evidence>
<dbReference type="Pfam" id="PF07581">
    <property type="entry name" value="Glug"/>
    <property type="match status" value="1"/>
</dbReference>
<comment type="subcellular location">
    <subcellularLocation>
        <location evidence="1">Secreted</location>
    </subcellularLocation>
</comment>
<evidence type="ECO:0000256" key="4">
    <source>
        <dbReference type="SAM" id="MobiDB-lite"/>
    </source>
</evidence>
<dbReference type="EMBL" id="WHJH01000074">
    <property type="protein sequence ID" value="NHZ93445.1"/>
    <property type="molecule type" value="Genomic_DNA"/>
</dbReference>
<dbReference type="InterPro" id="IPR041248">
    <property type="entry name" value="YDG"/>
</dbReference>
<dbReference type="NCBIfam" id="TIGR01901">
    <property type="entry name" value="adhes_NPXG"/>
    <property type="match status" value="1"/>
</dbReference>
<keyword evidence="2" id="KW-0964">Secreted</keyword>
<proteinExistence type="predicted"/>
<dbReference type="InterPro" id="IPR011493">
    <property type="entry name" value="GLUG"/>
</dbReference>
<name>A0ABX0P2H3_9BURK</name>
<accession>A0ABX0P2H3</accession>
<dbReference type="InterPro" id="IPR050909">
    <property type="entry name" value="Bact_Autotransporter_VF"/>
</dbReference>
<dbReference type="InterPro" id="IPR024973">
    <property type="entry name" value="ESPR"/>
</dbReference>
<organism evidence="6 7">
    <name type="scientific">Massilia mucilaginosa</name>
    <dbReference type="NCBI Taxonomy" id="2609282"/>
    <lineage>
        <taxon>Bacteria</taxon>
        <taxon>Pseudomonadati</taxon>
        <taxon>Pseudomonadota</taxon>
        <taxon>Betaproteobacteria</taxon>
        <taxon>Burkholderiales</taxon>
        <taxon>Oxalobacteraceae</taxon>
        <taxon>Telluria group</taxon>
        <taxon>Massilia</taxon>
    </lineage>
</organism>
<evidence type="ECO:0000313" key="6">
    <source>
        <dbReference type="EMBL" id="NHZ93445.1"/>
    </source>
</evidence>
<evidence type="ECO:0000256" key="2">
    <source>
        <dbReference type="ARBA" id="ARBA00022525"/>
    </source>
</evidence>
<dbReference type="SMART" id="SM00912">
    <property type="entry name" value="Haemagg_act"/>
    <property type="match status" value="1"/>
</dbReference>
<dbReference type="PANTHER" id="PTHR12338">
    <property type="entry name" value="AUTOTRANSPORTER"/>
    <property type="match status" value="1"/>
</dbReference>
<dbReference type="Pfam" id="PF05860">
    <property type="entry name" value="TPS"/>
    <property type="match status" value="1"/>
</dbReference>
<protein>
    <submittedName>
        <fullName evidence="6">Filamentous hemagglutinin N-terminal domain-containing protein</fullName>
    </submittedName>
</protein>
<evidence type="ECO:0000313" key="7">
    <source>
        <dbReference type="Proteomes" id="UP000609726"/>
    </source>
</evidence>
<reference evidence="6 7" key="1">
    <citation type="submission" date="2019-10" db="EMBL/GenBank/DDBJ databases">
        <title>Taxonomy of Antarctic Massilia spp.: description of Massilia rubra sp. nov., Massilia aquatica sp. nov., Massilia mucilaginosa sp. nov., Massilia frigida sp. nov. isolated from streams, lakes and regoliths.</title>
        <authorList>
            <person name="Holochova P."/>
            <person name="Sedlacek I."/>
            <person name="Kralova S."/>
            <person name="Maslanova I."/>
            <person name="Busse H.-J."/>
            <person name="Stankova E."/>
            <person name="Vrbovska V."/>
            <person name="Kovarovic V."/>
            <person name="Bartak M."/>
            <person name="Svec P."/>
            <person name="Pantucek R."/>
        </authorList>
    </citation>
    <scope>NUCLEOTIDE SEQUENCE [LARGE SCALE GENOMIC DNA]</scope>
    <source>
        <strain evidence="6 7">CCM 8733</strain>
    </source>
</reference>
<dbReference type="InterPro" id="IPR008638">
    <property type="entry name" value="FhaB/CdiA-like_TPS"/>
</dbReference>
<sequence>MDGGESSPPFFPGSAARGARALQSCLLYQTNTQSSFRQESSRTRTESLHTDFKETCSSSMPSPEPEQTMNRTHRLVWNRHRNCFMVAAETVNGGGGRSGGQRGMLLASVLTGVLLGGSAQAAPPPAPAQLPSGAVVTAGTAQVGQNGAAMTVTQTSARTAIEWSNFSIGKNATVTFVQPNAASIALNRVTGHEGSVIDGALKANGQVFLLNPNGVLFGKGARVDTAGLVASTLGLSDADFLAGTTSLSFSGQGGVVRNAGALNAADGGYVALLGAQVHNDGVIGARLGTVALAAGDKISLKFSEQALAGVVIDRAALAALVANGGAVQADGGMVLLSAKSADGLLDTVINNSGEVRARTIAERDGKIFLLGEGGAVEVGGRLDASAPDAGKGGFIETSGPRLTVAAGTAVGTRAASGENGTWLIDPTDFTIDAGSAAQGASGIGAATLQAALAAGNVTIQTQAAGAQAGDIHVNAPLAWNNNKLSLEAHGNINVNAVIGASGASTLDLKTGYNFNSGAPAFNPGKNVLVGIDGAGAFKGRIDIDRAGTGILAINNTSYTLINALGNAASSTSLDLQGINGNGAGRYALAANIDASATSAWNSGAGFVPLAFSGIFDGLGHTVSGLSINQPAGSYVGLFGTNNGTVRNVALASTSVTANQGVGALIGLNMGNVYNSYAAATVNGPGGYVGGLIGAIFDGTLSNLHVSGSVTSAGNNVGGLTGYLAYQINLSNSYASNSVTNSVGVWTGGLVGQNDYGRIIDSYATGNVSGKGDTGGLVGNNNSGLVSGSYATGTVNGTTNTGGLVGNNNNGKVTRSHASGAVGGISTVGGLIGLSSASGGVPTPDNDINTSYATGAVNATGDNVGGLIGRNYGNHVLNAYARGAVNSNGNYVGGLIGNNLGTADKTYSTGAVTSGGVGVGGLMGVSIGGVSNSFWDTQTSGQNSSGDGTGRTTAQMKDSATFTASTWDFTFHSGVWGRKNTLNDGYPVLRTFGYSDPILITLTNPALSKTYGAANPALGAGAWSVSGCDNNATCIGALDWGPALGPTTPVGSYSYLGPNVLVPTLGAGYGNPGDYEITVAPGTLAVTPAPLTLSGANAANKVYDRTTAASFSSGTLAGLVNGENLALSGSGVFDSPNAGLRSVIATLALADGSGANAGLASNYQLTGPATVTLSATISARPVGVSVAGTRPYNASASVDASLLQLADVLSGDSVTLGGSAMLSSANAGIQTLANLSGLTLNNPNYALAGASVSGSVTITPLAVGVSGIAGATRPYDGSALAGPSLLAVSGLLGGDSAALSGSVQLAGKDVGANAITGLGTLGIGNPNYTLNGVAPAGSVQVTPLALALGVRPQASRPYDGSALADASLLLVSNALPGEQLSLSGKAILAGKDAGSQALTGLGDLSVQNSNYTLAGALPSGAVLVTPLALQVALLPGAAKRYDGNAAAPASLMTVNGVLAGESAILGGSARLAGKDVGNQAILDWSGLTLDNRNYRVGATSGASVAITARPLNLALAANASRVYDGTSALDPALLRLDGALEGEQVGLRGQLSLAGKDVGQQALAGLAGLALDNPNYVLAGVPGGTVSITARTLGVRTVPGASRVYDGSTVLAPNLLQLQGVLAGDTAGLGGSAQLAGRDAGTQAVASLAGLTVSNSNYTLAGSAPQGSVAIGARPLTIVAPDGTRRLFDGSARAAADLLRLDGVLAGDIVVLGGSAVLSGIVGRTSITGLDGLTLSNGNYTLAGGATSGTVQISQIDNIADAQRTTLPDLGSVLAQTSFLRGLESARSAPLLADAGASLPRLGVRFGQGVPLVVQSSPEDGEASDSLTLEQARRLLQKGGGAAGKVRVPVSRNGLAEIVDGGVRLPPGVDQLLFVVKAP</sequence>